<dbReference type="EMBL" id="BSUO01000001">
    <property type="protein sequence ID" value="GMA39286.1"/>
    <property type="molecule type" value="Genomic_DNA"/>
</dbReference>
<evidence type="ECO:0000259" key="3">
    <source>
        <dbReference type="Pfam" id="PF09992"/>
    </source>
</evidence>
<dbReference type="PANTHER" id="PTHR40446:SF2">
    <property type="entry name" value="N-ACETYLGLUCOSAMINE-1-PHOSPHODIESTER ALPHA-N-ACETYLGLUCOSAMINIDASE"/>
    <property type="match status" value="1"/>
</dbReference>
<dbReference type="Pfam" id="PF09992">
    <property type="entry name" value="NAGPA"/>
    <property type="match status" value="1"/>
</dbReference>
<proteinExistence type="predicted"/>
<protein>
    <recommendedName>
        <fullName evidence="3">Phosphodiester glycosidase domain-containing protein</fullName>
    </recommendedName>
</protein>
<keyword evidence="5" id="KW-1185">Reference proteome</keyword>
<reference evidence="5" key="1">
    <citation type="journal article" date="2019" name="Int. J. Syst. Evol. Microbiol.">
        <title>The Global Catalogue of Microorganisms (GCM) 10K type strain sequencing project: providing services to taxonomists for standard genome sequencing and annotation.</title>
        <authorList>
            <consortium name="The Broad Institute Genomics Platform"/>
            <consortium name="The Broad Institute Genome Sequencing Center for Infectious Disease"/>
            <person name="Wu L."/>
            <person name="Ma J."/>
        </authorList>
    </citation>
    <scope>NUCLEOTIDE SEQUENCE [LARGE SCALE GENOMIC DNA]</scope>
    <source>
        <strain evidence="5">NBRC 113072</strain>
    </source>
</reference>
<keyword evidence="2" id="KW-0732">Signal</keyword>
<dbReference type="RefSeq" id="WP_284303233.1">
    <property type="nucleotide sequence ID" value="NZ_BSUO01000001.1"/>
</dbReference>
<evidence type="ECO:0000313" key="4">
    <source>
        <dbReference type="EMBL" id="GMA39286.1"/>
    </source>
</evidence>
<evidence type="ECO:0000256" key="1">
    <source>
        <dbReference type="SAM" id="MobiDB-lite"/>
    </source>
</evidence>
<comment type="caution">
    <text evidence="4">The sequence shown here is derived from an EMBL/GenBank/DDBJ whole genome shotgun (WGS) entry which is preliminary data.</text>
</comment>
<dbReference type="PANTHER" id="PTHR40446">
    <property type="entry name" value="N-ACETYLGLUCOSAMINE-1-PHOSPHODIESTER ALPHA-N-ACETYLGLUCOSAMINIDASE"/>
    <property type="match status" value="1"/>
</dbReference>
<organism evidence="4 5">
    <name type="scientific">Mobilicoccus caccae</name>
    <dbReference type="NCBI Taxonomy" id="1859295"/>
    <lineage>
        <taxon>Bacteria</taxon>
        <taxon>Bacillati</taxon>
        <taxon>Actinomycetota</taxon>
        <taxon>Actinomycetes</taxon>
        <taxon>Micrococcales</taxon>
        <taxon>Dermatophilaceae</taxon>
        <taxon>Mobilicoccus</taxon>
    </lineage>
</organism>
<dbReference type="InterPro" id="IPR018711">
    <property type="entry name" value="NAGPA"/>
</dbReference>
<name>A0ABQ6IQA9_9MICO</name>
<sequence length="550" mass="56550">MTAPRRRAAAAVLPLAVVLSVPTAGFAQGVGLATSSEAVHSDRYSRGELPLGRPGLSETRSTETLQRGVTLTTITRGKADGSSRWVVEMSIPSSVTSPDPDAPARSVQDAESAQAFAARLSAAGFAAEAEEVRQIGAADVADGVIGARARLTATHADKAGADAVVAALKAAGFTGRSWYTGWDGGTSAAGPWTFSVLTIDPATFRGRLTGTYGPDLEKRETTSELARLTGATAAINAGFFVMDPKAGAEGDPAGIAAYDGRVVSEAVAGRPALALDAKARNTTVFRPGWTGQIRTGTGAHVLDGINRVPGLVRNCGGTGDTPTDAPRHDVTCTDDAELVLMTEAFGATTPKGEGREVVLDRRGRVVANHAARGTALLKGQRSVQATGDAAAALAGLRVGDRVPVTTTMTDETGDPIGLRQDQAVINGGPLLVKAGRTRITQKRDGMNQAAVANPSFDYGWVLQRNPRTFAGTDARGRTILVASDGRQVGHLGLSIPETAAVARALGMREALNLDGGGSTALVAGGAMRTSPSDATGERPVGDAIVVLPRR</sequence>
<dbReference type="Proteomes" id="UP001157126">
    <property type="component" value="Unassembled WGS sequence"/>
</dbReference>
<gene>
    <name evidence="4" type="ORF">GCM10025883_13310</name>
</gene>
<feature type="signal peptide" evidence="2">
    <location>
        <begin position="1"/>
        <end position="27"/>
    </location>
</feature>
<accession>A0ABQ6IQA9</accession>
<evidence type="ECO:0000256" key="2">
    <source>
        <dbReference type="SAM" id="SignalP"/>
    </source>
</evidence>
<feature type="region of interest" description="Disordered" evidence="1">
    <location>
        <begin position="37"/>
        <end position="63"/>
    </location>
</feature>
<feature type="domain" description="Phosphodiester glycosidase" evidence="3">
    <location>
        <begin position="363"/>
        <end position="546"/>
    </location>
</feature>
<feature type="chain" id="PRO_5045162441" description="Phosphodiester glycosidase domain-containing protein" evidence="2">
    <location>
        <begin position="28"/>
        <end position="550"/>
    </location>
</feature>
<evidence type="ECO:0000313" key="5">
    <source>
        <dbReference type="Proteomes" id="UP001157126"/>
    </source>
</evidence>